<reference evidence="2" key="1">
    <citation type="journal article" date="2022" name="Mol. Ecol. Resour.">
        <title>The genomes of chicory, endive, great burdock and yacon provide insights into Asteraceae palaeo-polyploidization history and plant inulin production.</title>
        <authorList>
            <person name="Fan W."/>
            <person name="Wang S."/>
            <person name="Wang H."/>
            <person name="Wang A."/>
            <person name="Jiang F."/>
            <person name="Liu H."/>
            <person name="Zhao H."/>
            <person name="Xu D."/>
            <person name="Zhang Y."/>
        </authorList>
    </citation>
    <scope>NUCLEOTIDE SEQUENCE [LARGE SCALE GENOMIC DNA]</scope>
    <source>
        <strain evidence="2">cv. Yunnan</strain>
    </source>
</reference>
<dbReference type="EMBL" id="CM042026">
    <property type="protein sequence ID" value="KAI3804661.1"/>
    <property type="molecule type" value="Genomic_DNA"/>
</dbReference>
<reference evidence="1 2" key="2">
    <citation type="journal article" date="2022" name="Mol. Ecol. Resour.">
        <title>The genomes of chicory, endive, great burdock and yacon provide insights into Asteraceae paleo-polyploidization history and plant inulin production.</title>
        <authorList>
            <person name="Fan W."/>
            <person name="Wang S."/>
            <person name="Wang H."/>
            <person name="Wang A."/>
            <person name="Jiang F."/>
            <person name="Liu H."/>
            <person name="Zhao H."/>
            <person name="Xu D."/>
            <person name="Zhang Y."/>
        </authorList>
    </citation>
    <scope>NUCLEOTIDE SEQUENCE [LARGE SCALE GENOMIC DNA]</scope>
    <source>
        <strain evidence="2">cv. Yunnan</strain>
        <tissue evidence="1">Leaves</tissue>
    </source>
</reference>
<evidence type="ECO:0000313" key="2">
    <source>
        <dbReference type="Proteomes" id="UP001056120"/>
    </source>
</evidence>
<protein>
    <submittedName>
        <fullName evidence="1">Uncharacterized protein</fullName>
    </submittedName>
</protein>
<sequence>MALIPLCWDNPSMEQKSARSLLGTNEHQMKSNVWILVLNHLQELAILVKTLGEEVANCQGFLIISQICMTWMQKN</sequence>
<accession>A0ACB9IAZ6</accession>
<dbReference type="Proteomes" id="UP001056120">
    <property type="component" value="Linkage Group LG09"/>
</dbReference>
<name>A0ACB9IAZ6_9ASTR</name>
<proteinExistence type="predicted"/>
<evidence type="ECO:0000313" key="1">
    <source>
        <dbReference type="EMBL" id="KAI3804661.1"/>
    </source>
</evidence>
<gene>
    <name evidence="1" type="ORF">L1987_26371</name>
</gene>
<comment type="caution">
    <text evidence="1">The sequence shown here is derived from an EMBL/GenBank/DDBJ whole genome shotgun (WGS) entry which is preliminary data.</text>
</comment>
<keyword evidence="2" id="KW-1185">Reference proteome</keyword>
<organism evidence="1 2">
    <name type="scientific">Smallanthus sonchifolius</name>
    <dbReference type="NCBI Taxonomy" id="185202"/>
    <lineage>
        <taxon>Eukaryota</taxon>
        <taxon>Viridiplantae</taxon>
        <taxon>Streptophyta</taxon>
        <taxon>Embryophyta</taxon>
        <taxon>Tracheophyta</taxon>
        <taxon>Spermatophyta</taxon>
        <taxon>Magnoliopsida</taxon>
        <taxon>eudicotyledons</taxon>
        <taxon>Gunneridae</taxon>
        <taxon>Pentapetalae</taxon>
        <taxon>asterids</taxon>
        <taxon>campanulids</taxon>
        <taxon>Asterales</taxon>
        <taxon>Asteraceae</taxon>
        <taxon>Asteroideae</taxon>
        <taxon>Heliantheae alliance</taxon>
        <taxon>Millerieae</taxon>
        <taxon>Smallanthus</taxon>
    </lineage>
</organism>